<feature type="transmembrane region" description="Helical" evidence="11">
    <location>
        <begin position="241"/>
        <end position="263"/>
    </location>
</feature>
<proteinExistence type="inferred from homology"/>
<dbReference type="GO" id="GO:0005886">
    <property type="term" value="C:plasma membrane"/>
    <property type="evidence" value="ECO:0007669"/>
    <property type="project" value="UniProtKB-SubCell"/>
</dbReference>
<feature type="transmembrane region" description="Helical" evidence="11">
    <location>
        <begin position="315"/>
        <end position="334"/>
    </location>
</feature>
<evidence type="ECO:0000256" key="2">
    <source>
        <dbReference type="ARBA" id="ARBA00006939"/>
    </source>
</evidence>
<comment type="similarity">
    <text evidence="2">Belongs to the ZIP transporter (TC 2.A.5) family.</text>
</comment>
<reference evidence="12 13" key="1">
    <citation type="submission" date="2015-03" db="EMBL/GenBank/DDBJ databases">
        <title>Draft genome of the nematode, Opisthorchis viverrini.</title>
        <authorList>
            <person name="Mitreva M."/>
        </authorList>
    </citation>
    <scope>NUCLEOTIDE SEQUENCE [LARGE SCALE GENOMIC DNA]</scope>
    <source>
        <strain evidence="12">Khon Kaen</strain>
    </source>
</reference>
<dbReference type="EMBL" id="KV891686">
    <property type="protein sequence ID" value="OON22778.1"/>
    <property type="molecule type" value="Genomic_DNA"/>
</dbReference>
<protein>
    <recommendedName>
        <fullName evidence="8">Zinc transporter ZIP11</fullName>
    </recommendedName>
    <alternativeName>
        <fullName evidence="9">Solute carrier family 39 member 11</fullName>
    </alternativeName>
    <alternativeName>
        <fullName evidence="10">Zrt- and Irt-like protein 11</fullName>
    </alternativeName>
</protein>
<evidence type="ECO:0000256" key="9">
    <source>
        <dbReference type="ARBA" id="ARBA00042540"/>
    </source>
</evidence>
<gene>
    <name evidence="12" type="ORF">X801_01316</name>
</gene>
<keyword evidence="4 11" id="KW-0812">Transmembrane</keyword>
<organism evidence="12 13">
    <name type="scientific">Opisthorchis viverrini</name>
    <name type="common">Southeast Asian liver fluke</name>
    <dbReference type="NCBI Taxonomy" id="6198"/>
    <lineage>
        <taxon>Eukaryota</taxon>
        <taxon>Metazoa</taxon>
        <taxon>Spiralia</taxon>
        <taxon>Lophotrochozoa</taxon>
        <taxon>Platyhelminthes</taxon>
        <taxon>Trematoda</taxon>
        <taxon>Digenea</taxon>
        <taxon>Opisthorchiida</taxon>
        <taxon>Opisthorchiata</taxon>
        <taxon>Opisthorchiidae</taxon>
        <taxon>Opisthorchis</taxon>
    </lineage>
</organism>
<evidence type="ECO:0000256" key="10">
    <source>
        <dbReference type="ARBA" id="ARBA00042973"/>
    </source>
</evidence>
<keyword evidence="13" id="KW-1185">Reference proteome</keyword>
<sequence>MFEGFSPLTQTLFGTGLTWLVTAIGASLCALHTKNSKGDTHVSFMKVKTVGLNIVTCGVLCVLTLRPGAFWKVLGIIFNLDSVSLTHLLLDGSLGFSAGVMLAASFWSLLDPALSMAKDDLDWGAVAVFPVTVGLILGAAFVGSASYFLPIDWLTPLLAPVVYSGNIEGRYLSQQASPTATCSVSHDGMEVVRKLRKKSSPNGDGETVNGGIADAYRLDVSHSNHCRLSDLTPRFVMNRRLWLLIIAVTVHNIPEGLAVGIAFGGIGHHARSTLANARNLAIGIAIQNFPEGLAVSLPLNAAGCGFAKSFFLGQLSGLVEPVAGILGCIAVQFFRRLQPYALGFAAGAMLFVVFDDVIPEAQH</sequence>
<dbReference type="Pfam" id="PF02535">
    <property type="entry name" value="Zip"/>
    <property type="match status" value="1"/>
</dbReference>
<evidence type="ECO:0000256" key="1">
    <source>
        <dbReference type="ARBA" id="ARBA00004651"/>
    </source>
</evidence>
<evidence type="ECO:0000256" key="11">
    <source>
        <dbReference type="SAM" id="Phobius"/>
    </source>
</evidence>
<comment type="subcellular location">
    <subcellularLocation>
        <location evidence="1">Cell membrane</location>
        <topology evidence="1">Multi-pass membrane protein</topology>
    </subcellularLocation>
</comment>
<dbReference type="Proteomes" id="UP000243686">
    <property type="component" value="Unassembled WGS sequence"/>
</dbReference>
<feature type="transmembrane region" description="Helical" evidence="11">
    <location>
        <begin position="340"/>
        <end position="358"/>
    </location>
</feature>
<keyword evidence="5" id="KW-0862">Zinc</keyword>
<dbReference type="PANTHER" id="PTHR11040">
    <property type="entry name" value="ZINC/IRON TRANSPORTER"/>
    <property type="match status" value="1"/>
</dbReference>
<evidence type="ECO:0000256" key="4">
    <source>
        <dbReference type="ARBA" id="ARBA00022692"/>
    </source>
</evidence>
<evidence type="ECO:0000256" key="7">
    <source>
        <dbReference type="ARBA" id="ARBA00023136"/>
    </source>
</evidence>
<keyword evidence="7 11" id="KW-0472">Membrane</keyword>
<accession>A0A1S8X7V7</accession>
<feature type="transmembrane region" description="Helical" evidence="11">
    <location>
        <begin position="126"/>
        <end position="149"/>
    </location>
</feature>
<evidence type="ECO:0000256" key="3">
    <source>
        <dbReference type="ARBA" id="ARBA00022475"/>
    </source>
</evidence>
<feature type="transmembrane region" description="Helical" evidence="11">
    <location>
        <begin position="12"/>
        <end position="31"/>
    </location>
</feature>
<dbReference type="PANTHER" id="PTHR11040:SF211">
    <property type="entry name" value="ZINC TRANSPORTER ZIP11"/>
    <property type="match status" value="1"/>
</dbReference>
<evidence type="ECO:0000256" key="6">
    <source>
        <dbReference type="ARBA" id="ARBA00022989"/>
    </source>
</evidence>
<feature type="non-terminal residue" evidence="12">
    <location>
        <position position="363"/>
    </location>
</feature>
<dbReference type="InterPro" id="IPR003689">
    <property type="entry name" value="ZIP"/>
</dbReference>
<dbReference type="AlphaFoldDB" id="A0A1S8X7V7"/>
<dbReference type="GO" id="GO:0005385">
    <property type="term" value="F:zinc ion transmembrane transporter activity"/>
    <property type="evidence" value="ECO:0007669"/>
    <property type="project" value="TreeGrafter"/>
</dbReference>
<feature type="transmembrane region" description="Helical" evidence="11">
    <location>
        <begin position="52"/>
        <end position="74"/>
    </location>
</feature>
<name>A0A1S8X7V7_OPIVI</name>
<evidence type="ECO:0000256" key="8">
    <source>
        <dbReference type="ARBA" id="ARBA00040593"/>
    </source>
</evidence>
<feature type="transmembrane region" description="Helical" evidence="11">
    <location>
        <begin position="94"/>
        <end position="114"/>
    </location>
</feature>
<keyword evidence="6 11" id="KW-1133">Transmembrane helix</keyword>
<evidence type="ECO:0000313" key="12">
    <source>
        <dbReference type="EMBL" id="OON22778.1"/>
    </source>
</evidence>
<evidence type="ECO:0000313" key="13">
    <source>
        <dbReference type="Proteomes" id="UP000243686"/>
    </source>
</evidence>
<keyword evidence="3" id="KW-1003">Cell membrane</keyword>
<evidence type="ECO:0000256" key="5">
    <source>
        <dbReference type="ARBA" id="ARBA00022833"/>
    </source>
</evidence>